<accession>W8UQH9</accession>
<evidence type="ECO:0000313" key="2">
    <source>
        <dbReference type="Proteomes" id="UP000019586"/>
    </source>
</evidence>
<name>W8UQH9_KLEPN</name>
<dbReference type="HOGENOM" id="CLU_3389893_0_0_6"/>
<protein>
    <submittedName>
        <fullName evidence="1">Uncharacterized protein</fullName>
    </submittedName>
</protein>
<dbReference type="AlphaFoldDB" id="W8UQH9"/>
<dbReference type="Proteomes" id="UP000019586">
    <property type="component" value="Chromosome"/>
</dbReference>
<dbReference type="EMBL" id="CP006918">
    <property type="protein sequence ID" value="AHM81325.1"/>
    <property type="molecule type" value="Genomic_DNA"/>
</dbReference>
<gene>
    <name evidence="1" type="ORF">KPNJ2_04549</name>
</gene>
<sequence length="32" mass="3743">MFIYNNKYKYLKGEVEMLKARSVAARAGNYLT</sequence>
<evidence type="ECO:0000313" key="1">
    <source>
        <dbReference type="EMBL" id="AHM81325.1"/>
    </source>
</evidence>
<proteinExistence type="predicted"/>
<dbReference type="KEGG" id="kps:KPNJ2_04549"/>
<organism evidence="1 2">
    <name type="scientific">Klebsiella pneumoniae 30684/NJST258_2</name>
    <dbReference type="NCBI Taxonomy" id="1420013"/>
    <lineage>
        <taxon>Bacteria</taxon>
        <taxon>Pseudomonadati</taxon>
        <taxon>Pseudomonadota</taxon>
        <taxon>Gammaproteobacteria</taxon>
        <taxon>Enterobacterales</taxon>
        <taxon>Enterobacteriaceae</taxon>
        <taxon>Klebsiella/Raoultella group</taxon>
        <taxon>Klebsiella</taxon>
        <taxon>Klebsiella pneumoniae complex</taxon>
    </lineage>
</organism>
<reference evidence="1 2" key="1">
    <citation type="journal article" date="2014" name="Proc. Natl. Acad. Sci. U.S.A.">
        <title>Molecular dissection of the evolution of carbapenem-resistant multilocus sequence type 258 Klebsiella pneumoniae.</title>
        <authorList>
            <person name="Deleo F.R."/>
            <person name="Chen L."/>
            <person name="Porcella S.F."/>
            <person name="Martens C.A."/>
            <person name="Kobayashi S.D."/>
            <person name="Porter A.R."/>
            <person name="Chavda K.D."/>
            <person name="Jacobs M.R."/>
            <person name="Mathema B."/>
            <person name="Olsen R.J."/>
            <person name="Bonomo R.A."/>
            <person name="Musser J.M."/>
            <person name="Kreiswirth B.N."/>
        </authorList>
    </citation>
    <scope>NUCLEOTIDE SEQUENCE [LARGE SCALE GENOMIC DNA]</scope>
    <source>
        <strain evidence="1">30684/NJST258_2</strain>
    </source>
</reference>